<reference evidence="3 4" key="1">
    <citation type="submission" date="2018-07" db="EMBL/GenBank/DDBJ databases">
        <title>Section-level genome sequencing of Aspergillus section Nigri to investigate inter- and intra-species variation.</title>
        <authorList>
            <consortium name="DOE Joint Genome Institute"/>
            <person name="Vesth T.C."/>
            <person name="Nybo J.L."/>
            <person name="Theobald S."/>
            <person name="Frisvad J.C."/>
            <person name="Larsen T.O."/>
            <person name="Nielsen K.F."/>
            <person name="Hoof J.B."/>
            <person name="Brandl J."/>
            <person name="Salamov A."/>
            <person name="Riley R."/>
            <person name="Gladden J.M."/>
            <person name="Phatale P."/>
            <person name="Nielsen M.T."/>
            <person name="Lyhne E.K."/>
            <person name="Kogle M.E."/>
            <person name="Strasser K."/>
            <person name="McDonnell E."/>
            <person name="Barry K."/>
            <person name="Clum A."/>
            <person name="Chen C."/>
            <person name="Nolan M."/>
            <person name="Sandor L."/>
            <person name="Kuo A."/>
            <person name="Lipzen A."/>
            <person name="Hainaut M."/>
            <person name="Drula E."/>
            <person name="Tsang A."/>
            <person name="Magnuson J.K."/>
            <person name="Henrissat B."/>
            <person name="Wiebenga A."/>
            <person name="Simmons B.A."/>
            <person name="Makela M.R."/>
            <person name="De vries R.P."/>
            <person name="Grigoriev I.V."/>
            <person name="Mortensen U.H."/>
            <person name="Baker S.E."/>
            <person name="Andersen M.R."/>
        </authorList>
    </citation>
    <scope>NUCLEOTIDE SEQUENCE [LARGE SCALE GENOMIC DNA]</scope>
    <source>
        <strain evidence="3 4">ATCC 13496</strain>
    </source>
</reference>
<dbReference type="Proteomes" id="UP000253845">
    <property type="component" value="Unassembled WGS sequence"/>
</dbReference>
<evidence type="ECO:0000256" key="1">
    <source>
        <dbReference type="SAM" id="MobiDB-lite"/>
    </source>
</evidence>
<name>A0A370BKE5_ASPNG</name>
<organism evidence="3 4">
    <name type="scientific">Aspergillus niger ATCC 13496</name>
    <dbReference type="NCBI Taxonomy" id="1353008"/>
    <lineage>
        <taxon>Eukaryota</taxon>
        <taxon>Fungi</taxon>
        <taxon>Dikarya</taxon>
        <taxon>Ascomycota</taxon>
        <taxon>Pezizomycotina</taxon>
        <taxon>Eurotiomycetes</taxon>
        <taxon>Eurotiomycetidae</taxon>
        <taxon>Eurotiales</taxon>
        <taxon>Aspergillaceae</taxon>
        <taxon>Aspergillus</taxon>
        <taxon>Aspergillus subgen. Circumdati</taxon>
    </lineage>
</organism>
<sequence length="570" mass="62134">MQSKPSRTFLRRTGSSRPPATSSSAPGPREHEKVLATGSLPAALLRCAIHLLPIIMSVTIITINLSGKYIGADFMSPVKSETINLLLLQLIAKSHEIMVVASLSVVVMDFVRHELIFGGGVPLGLISAGINFNRFDLFLRKELYGSLGYTGAHGKASQVPFFWSCDCCFLVPKSQVWRVGSKTFPIVGAESQFWPHDLSGNMSGLHQPYRNGSSTTAPFPFCSAGGYHSLPSSLIPLLYALGDTFLVQAHAAVTTALQRLAETWWNVFIAYNDLLPNYLDDRIISAEVCSAITKLRFSWVLLPPEFGAVSIGDLSEPAWDLALEDGLEKEIVVGCSVQTGWVPSTIFTDKYRFWTGWNPWNIKFKSRTPAWDPNSGASTNGRVSFGFEWLNLWAPKAPIKGSDTWGPSTIKNISSNTALLGYAQINITGATSLEGWLNDRELGQKKVAMLEAIIGSVVVDGLRRTGSYQLVANSGHSPGLAYQIPKRKQTAGNASCSSQHEFTTTEADMKISGFSLRGSLASDLAMPTLLTHMILAIIHVILVVYRWSMSGSWTSLGELLPSPRTPNLPP</sequence>
<evidence type="ECO:0000313" key="4">
    <source>
        <dbReference type="Proteomes" id="UP000253845"/>
    </source>
</evidence>
<feature type="region of interest" description="Disordered" evidence="1">
    <location>
        <begin position="1"/>
        <end position="31"/>
    </location>
</feature>
<feature type="transmembrane region" description="Helical" evidence="2">
    <location>
        <begin position="524"/>
        <end position="545"/>
    </location>
</feature>
<protein>
    <submittedName>
        <fullName evidence="3">Uncharacterized protein</fullName>
    </submittedName>
</protein>
<gene>
    <name evidence="3" type="ORF">M747DRAFT_326690</name>
</gene>
<dbReference type="EMBL" id="KZ851963">
    <property type="protein sequence ID" value="RDH14590.1"/>
    <property type="molecule type" value="Genomic_DNA"/>
</dbReference>
<keyword evidence="2" id="KW-1133">Transmembrane helix</keyword>
<accession>A0A370BKE5</accession>
<proteinExistence type="predicted"/>
<keyword evidence="2" id="KW-0472">Membrane</keyword>
<dbReference type="AlphaFoldDB" id="A0A370BKE5"/>
<evidence type="ECO:0000256" key="2">
    <source>
        <dbReference type="SAM" id="Phobius"/>
    </source>
</evidence>
<feature type="compositionally biased region" description="Low complexity" evidence="1">
    <location>
        <begin position="11"/>
        <end position="27"/>
    </location>
</feature>
<keyword evidence="2" id="KW-0812">Transmembrane</keyword>
<dbReference type="VEuPathDB" id="FungiDB:M747DRAFT_326690"/>
<evidence type="ECO:0000313" key="3">
    <source>
        <dbReference type="EMBL" id="RDH14590.1"/>
    </source>
</evidence>